<evidence type="ECO:0000259" key="3">
    <source>
        <dbReference type="PROSITE" id="PS50977"/>
    </source>
</evidence>
<evidence type="ECO:0000313" key="5">
    <source>
        <dbReference type="Proteomes" id="UP000477911"/>
    </source>
</evidence>
<proteinExistence type="predicted"/>
<keyword evidence="1 2" id="KW-0238">DNA-binding</keyword>
<dbReference type="GO" id="GO:0003700">
    <property type="term" value="F:DNA-binding transcription factor activity"/>
    <property type="evidence" value="ECO:0007669"/>
    <property type="project" value="TreeGrafter"/>
</dbReference>
<keyword evidence="5" id="KW-1185">Reference proteome</keyword>
<dbReference type="AlphaFoldDB" id="A0A6L7G9A6"/>
<dbReference type="SUPFAM" id="SSF46689">
    <property type="entry name" value="Homeodomain-like"/>
    <property type="match status" value="1"/>
</dbReference>
<evidence type="ECO:0000313" key="4">
    <source>
        <dbReference type="EMBL" id="MXN20222.1"/>
    </source>
</evidence>
<evidence type="ECO:0000256" key="1">
    <source>
        <dbReference type="ARBA" id="ARBA00023125"/>
    </source>
</evidence>
<dbReference type="GO" id="GO:0000976">
    <property type="term" value="F:transcription cis-regulatory region binding"/>
    <property type="evidence" value="ECO:0007669"/>
    <property type="project" value="TreeGrafter"/>
</dbReference>
<sequence length="195" mass="22284">MEASERRQKILDALDDLFHEVGLAGMTMSAVARRAGMSKQTLYGLFQDRDSLFEAYLEQRFCHGDPEACCLDDDRDLSARLRDMFRFDQPCDAWELPIALFRLAVAEAQNHPRLARRCLEEGPRYKQQRLKYELERACARGELSVRDTDAASALLLDMLHLSVLETLIDTHHRPSPAAWEARFNLGLSVFLKGIS</sequence>
<dbReference type="InterPro" id="IPR050109">
    <property type="entry name" value="HTH-type_TetR-like_transc_reg"/>
</dbReference>
<dbReference type="Gene3D" id="1.10.357.10">
    <property type="entry name" value="Tetracycline Repressor, domain 2"/>
    <property type="match status" value="1"/>
</dbReference>
<dbReference type="Pfam" id="PF00440">
    <property type="entry name" value="TetR_N"/>
    <property type="match status" value="1"/>
</dbReference>
<comment type="caution">
    <text evidence="4">The sequence shown here is derived from an EMBL/GenBank/DDBJ whole genome shotgun (WGS) entry which is preliminary data.</text>
</comment>
<dbReference type="PANTHER" id="PTHR30055">
    <property type="entry name" value="HTH-TYPE TRANSCRIPTIONAL REGULATOR RUTR"/>
    <property type="match status" value="1"/>
</dbReference>
<accession>A0A6L7G9A6</accession>
<protein>
    <submittedName>
        <fullName evidence="4">TetR family transcriptional regulator</fullName>
    </submittedName>
</protein>
<feature type="domain" description="HTH tetR-type" evidence="3">
    <location>
        <begin position="4"/>
        <end position="64"/>
    </location>
</feature>
<dbReference type="Proteomes" id="UP000477911">
    <property type="component" value="Unassembled WGS sequence"/>
</dbReference>
<dbReference type="InterPro" id="IPR009057">
    <property type="entry name" value="Homeodomain-like_sf"/>
</dbReference>
<feature type="DNA-binding region" description="H-T-H motif" evidence="2">
    <location>
        <begin position="27"/>
        <end position="46"/>
    </location>
</feature>
<dbReference type="EMBL" id="WUMU01000024">
    <property type="protein sequence ID" value="MXN20222.1"/>
    <property type="molecule type" value="Genomic_DNA"/>
</dbReference>
<dbReference type="PROSITE" id="PS50977">
    <property type="entry name" value="HTH_TETR_2"/>
    <property type="match status" value="1"/>
</dbReference>
<dbReference type="InterPro" id="IPR039536">
    <property type="entry name" value="TetR_C_Proteobacteria"/>
</dbReference>
<dbReference type="PRINTS" id="PR00455">
    <property type="entry name" value="HTHTETR"/>
</dbReference>
<organism evidence="4 5">
    <name type="scientific">Pseudooceanicola albus</name>
    <dbReference type="NCBI Taxonomy" id="2692189"/>
    <lineage>
        <taxon>Bacteria</taxon>
        <taxon>Pseudomonadati</taxon>
        <taxon>Pseudomonadota</taxon>
        <taxon>Alphaproteobacteria</taxon>
        <taxon>Rhodobacterales</taxon>
        <taxon>Paracoccaceae</taxon>
        <taxon>Pseudooceanicola</taxon>
    </lineage>
</organism>
<reference evidence="4 5" key="1">
    <citation type="submission" date="2019-12" db="EMBL/GenBank/DDBJ databases">
        <authorList>
            <person name="Li M."/>
        </authorList>
    </citation>
    <scope>NUCLEOTIDE SEQUENCE [LARGE SCALE GENOMIC DNA]</scope>
    <source>
        <strain evidence="4 5">GBMRC 2024</strain>
    </source>
</reference>
<gene>
    <name evidence="4" type="ORF">GR170_20490</name>
</gene>
<name>A0A6L7G9A6_9RHOB</name>
<dbReference type="PANTHER" id="PTHR30055:SF226">
    <property type="entry name" value="HTH-TYPE TRANSCRIPTIONAL REGULATOR PKSA"/>
    <property type="match status" value="1"/>
</dbReference>
<evidence type="ECO:0000256" key="2">
    <source>
        <dbReference type="PROSITE-ProRule" id="PRU00335"/>
    </source>
</evidence>
<dbReference type="SUPFAM" id="SSF48498">
    <property type="entry name" value="Tetracyclin repressor-like, C-terminal domain"/>
    <property type="match status" value="1"/>
</dbReference>
<dbReference type="InterPro" id="IPR001647">
    <property type="entry name" value="HTH_TetR"/>
</dbReference>
<dbReference type="Pfam" id="PF14246">
    <property type="entry name" value="TetR_C_7"/>
    <property type="match status" value="1"/>
</dbReference>
<dbReference type="InterPro" id="IPR036271">
    <property type="entry name" value="Tet_transcr_reg_TetR-rel_C_sf"/>
</dbReference>